<feature type="compositionally biased region" description="Polar residues" evidence="1">
    <location>
        <begin position="18"/>
        <end position="31"/>
    </location>
</feature>
<protein>
    <submittedName>
        <fullName evidence="2">Uncharacterized protein</fullName>
    </submittedName>
</protein>
<evidence type="ECO:0000313" key="2">
    <source>
        <dbReference type="EMBL" id="KAF0555930.1"/>
    </source>
</evidence>
<feature type="region of interest" description="Disordered" evidence="1">
    <location>
        <begin position="136"/>
        <end position="156"/>
    </location>
</feature>
<proteinExistence type="predicted"/>
<dbReference type="AlphaFoldDB" id="A0A8H4B356"/>
<sequence length="156" mass="18187">MPSELPKNSSRIPKKPTRQLQNAKQNYQPIPNYQVGLPKNSSKMLKSESCVNSRFLKLTKKIIELPKNPQESPRNLPDSSKHQIELLTNSKPPSWFTKEQLQNAEVLLRGELSENSSKTPKRITKETYQRMILKRQRGLKRTEYQKELPEKTEENC</sequence>
<feature type="compositionally biased region" description="Polar residues" evidence="1">
    <location>
        <begin position="1"/>
        <end position="11"/>
    </location>
</feature>
<feature type="region of interest" description="Disordered" evidence="1">
    <location>
        <begin position="1"/>
        <end position="46"/>
    </location>
</feature>
<dbReference type="OrthoDB" id="10634183at2759"/>
<dbReference type="Proteomes" id="UP000439903">
    <property type="component" value="Unassembled WGS sequence"/>
</dbReference>
<accession>A0A8H4B356</accession>
<keyword evidence="3" id="KW-1185">Reference proteome</keyword>
<reference evidence="2 3" key="1">
    <citation type="journal article" date="2019" name="Environ. Microbiol.">
        <title>At the nexus of three kingdoms: the genome of the mycorrhizal fungus Gigaspora margarita provides insights into plant, endobacterial and fungal interactions.</title>
        <authorList>
            <person name="Venice F."/>
            <person name="Ghignone S."/>
            <person name="Salvioli di Fossalunga A."/>
            <person name="Amselem J."/>
            <person name="Novero M."/>
            <person name="Xianan X."/>
            <person name="Sedzielewska Toro K."/>
            <person name="Morin E."/>
            <person name="Lipzen A."/>
            <person name="Grigoriev I.V."/>
            <person name="Henrissat B."/>
            <person name="Martin F.M."/>
            <person name="Bonfante P."/>
        </authorList>
    </citation>
    <scope>NUCLEOTIDE SEQUENCE [LARGE SCALE GENOMIC DNA]</scope>
    <source>
        <strain evidence="2 3">BEG34</strain>
    </source>
</reference>
<evidence type="ECO:0000256" key="1">
    <source>
        <dbReference type="SAM" id="MobiDB-lite"/>
    </source>
</evidence>
<evidence type="ECO:0000313" key="3">
    <source>
        <dbReference type="Proteomes" id="UP000439903"/>
    </source>
</evidence>
<gene>
    <name evidence="2" type="ORF">F8M41_016545</name>
</gene>
<name>A0A8H4B356_GIGMA</name>
<dbReference type="EMBL" id="WTPW01000037">
    <property type="protein sequence ID" value="KAF0555930.1"/>
    <property type="molecule type" value="Genomic_DNA"/>
</dbReference>
<feature type="compositionally biased region" description="Basic and acidic residues" evidence="1">
    <location>
        <begin position="140"/>
        <end position="156"/>
    </location>
</feature>
<comment type="caution">
    <text evidence="2">The sequence shown here is derived from an EMBL/GenBank/DDBJ whole genome shotgun (WGS) entry which is preliminary data.</text>
</comment>
<organism evidence="2 3">
    <name type="scientific">Gigaspora margarita</name>
    <dbReference type="NCBI Taxonomy" id="4874"/>
    <lineage>
        <taxon>Eukaryota</taxon>
        <taxon>Fungi</taxon>
        <taxon>Fungi incertae sedis</taxon>
        <taxon>Mucoromycota</taxon>
        <taxon>Glomeromycotina</taxon>
        <taxon>Glomeromycetes</taxon>
        <taxon>Diversisporales</taxon>
        <taxon>Gigasporaceae</taxon>
        <taxon>Gigaspora</taxon>
    </lineage>
</organism>